<reference evidence="2 3" key="1">
    <citation type="journal article" date="2013" name="Biodegradation">
        <title>Occurrence of 4-tert-butylphenol (4-t-BP) biodegradation in an aquatic sample caused by the presence of Spirodela polyrrhiza and isolation of a 4-t-BP-utilizing bacterium.</title>
        <authorList>
            <person name="Ogata Y."/>
            <person name="Toyama T."/>
            <person name="Yu N."/>
            <person name="Wang X."/>
            <person name="Sei K."/>
            <person name="Ike M."/>
        </authorList>
    </citation>
    <scope>NUCLEOTIDE SEQUENCE [LARGE SCALE GENOMIC DNA]</scope>
    <source>
        <strain evidence="2 3">OMI</strain>
    </source>
</reference>
<dbReference type="EMBL" id="BEWI01000032">
    <property type="protein sequence ID" value="GAY23802.1"/>
    <property type="molecule type" value="Genomic_DNA"/>
</dbReference>
<dbReference type="AlphaFoldDB" id="A0A292ZGF9"/>
<evidence type="ECO:0000256" key="1">
    <source>
        <dbReference type="SAM" id="SignalP"/>
    </source>
</evidence>
<accession>A0A292ZGF9</accession>
<feature type="chain" id="PRO_5013239922" description="C-type lysozyme inhibitor domain-containing protein" evidence="1">
    <location>
        <begin position="21"/>
        <end position="115"/>
    </location>
</feature>
<name>A0A292ZGF9_SPHSA</name>
<comment type="caution">
    <text evidence="2">The sequence shown here is derived from an EMBL/GenBank/DDBJ whole genome shotgun (WGS) entry which is preliminary data.</text>
</comment>
<evidence type="ECO:0000313" key="2">
    <source>
        <dbReference type="EMBL" id="GAY23802.1"/>
    </source>
</evidence>
<gene>
    <name evidence="2" type="ORF">SFOMI_4380</name>
</gene>
<protein>
    <recommendedName>
        <fullName evidence="4">C-type lysozyme inhibitor domain-containing protein</fullName>
    </recommendedName>
</protein>
<proteinExistence type="predicted"/>
<dbReference type="RefSeq" id="WP_099186595.1">
    <property type="nucleotide sequence ID" value="NZ_BEWI01000032.1"/>
</dbReference>
<sequence>MTCRSFPGAFMPMAAIVAAAATLAPAGAQRPDADIEVQCAAGRRFSVRADADRATVVWKDGQLTLKRGAISLGRYYRSPRAALIIDGDYVSFVPRGDRNWRDCRLMPRTDVIEKD</sequence>
<reference evidence="2 3" key="2">
    <citation type="journal article" date="2013" name="Environ. Sci. Technol.">
        <title>The 4-tert-butylphenol-utilizing bacterium Sphingobium fuliginis OMI can degrade bisphenols via phenolic ring hydroxylation and meta-cleavage pathway.</title>
        <authorList>
            <person name="Ogata Y."/>
            <person name="Goda S."/>
            <person name="Toyama T."/>
            <person name="Sei K."/>
            <person name="Ike M."/>
        </authorList>
    </citation>
    <scope>NUCLEOTIDE SEQUENCE [LARGE SCALE GENOMIC DNA]</scope>
    <source>
        <strain evidence="2 3">OMI</strain>
    </source>
</reference>
<dbReference type="Proteomes" id="UP000221538">
    <property type="component" value="Unassembled WGS sequence"/>
</dbReference>
<evidence type="ECO:0000313" key="3">
    <source>
        <dbReference type="Proteomes" id="UP000221538"/>
    </source>
</evidence>
<evidence type="ECO:0008006" key="4">
    <source>
        <dbReference type="Google" id="ProtNLM"/>
    </source>
</evidence>
<organism evidence="2 3">
    <name type="scientific">Sphingobium fuliginis (strain ATCC 27551)</name>
    <dbReference type="NCBI Taxonomy" id="336203"/>
    <lineage>
        <taxon>Bacteria</taxon>
        <taxon>Pseudomonadati</taxon>
        <taxon>Pseudomonadota</taxon>
        <taxon>Alphaproteobacteria</taxon>
        <taxon>Sphingomonadales</taxon>
        <taxon>Sphingomonadaceae</taxon>
        <taxon>Sphingobium</taxon>
    </lineage>
</organism>
<feature type="signal peptide" evidence="1">
    <location>
        <begin position="1"/>
        <end position="20"/>
    </location>
</feature>
<keyword evidence="1" id="KW-0732">Signal</keyword>